<reference evidence="10 11" key="1">
    <citation type="journal article" date="2022" name="Gigascience">
        <title>A chromosome-level genome assembly and annotation of the desert horned lizard, Phrynosoma platyrhinos, provides insight into chromosomal rearrangements among reptiles.</title>
        <authorList>
            <person name="Koochekian N."/>
            <person name="Ascanio A."/>
            <person name="Farleigh K."/>
            <person name="Card D.C."/>
            <person name="Schield D.R."/>
            <person name="Castoe T.A."/>
            <person name="Jezkova T."/>
        </authorList>
    </citation>
    <scope>NUCLEOTIDE SEQUENCE [LARGE SCALE GENOMIC DNA]</scope>
    <source>
        <strain evidence="10">NK-2021</strain>
    </source>
</reference>
<gene>
    <name evidence="10" type="ORF">JD844_001228</name>
</gene>
<comment type="similarity">
    <text evidence="2 8">Belongs to the pancreatic ribonuclease family.</text>
</comment>
<comment type="caution">
    <text evidence="10">The sequence shown here is derived from an EMBL/GenBank/DDBJ whole genome shotgun (WGS) entry which is preliminary data.</text>
</comment>
<evidence type="ECO:0000256" key="5">
    <source>
        <dbReference type="ARBA" id="ARBA00022759"/>
    </source>
</evidence>
<dbReference type="SMART" id="SM00092">
    <property type="entry name" value="RNAse_Pc"/>
    <property type="match status" value="1"/>
</dbReference>
<keyword evidence="7" id="KW-1015">Disulfide bond</keyword>
<dbReference type="InterPro" id="IPR001427">
    <property type="entry name" value="RNaseA"/>
</dbReference>
<dbReference type="Gene3D" id="3.10.130.10">
    <property type="entry name" value="Ribonuclease A-like domain"/>
    <property type="match status" value="1"/>
</dbReference>
<evidence type="ECO:0000313" key="11">
    <source>
        <dbReference type="Proteomes" id="UP000826234"/>
    </source>
</evidence>
<sequence length="285" mass="31432">MGNVMDRKTFLTGDPDLPDFRLPFVPAEEPSGALPQGADGDGKEGFTGLVPHEGFPSGIADGSQLLFTGMDEGVAPLAVQVPTTHHQVAVSLVILVVRLRVVQVPFQEVTVRCAFTPREQSSGHEESQKAYLKVLDKMRLSKGACYLLLILLVANLLPRSLSGNNPRYEKFLNQHRDEPRSSFHGRYCDTLMGSRGLTKPECKEVNTFIHGSKRQIRAVCAEGGVALGDLRRSRRHFRVTTCTLRGGSTRPPCEYKENTSPRYIVIGCEGGWPVHYDESQIVTTV</sequence>
<dbReference type="PANTHER" id="PTHR11437:SF10">
    <property type="entry name" value="ANGIOGENIN-RELATED"/>
    <property type="match status" value="1"/>
</dbReference>
<evidence type="ECO:0000256" key="4">
    <source>
        <dbReference type="ARBA" id="ARBA00022722"/>
    </source>
</evidence>
<dbReference type="Proteomes" id="UP000826234">
    <property type="component" value="Unassembled WGS sequence"/>
</dbReference>
<name>A0ABQ7TA56_PHRPL</name>
<keyword evidence="3" id="KW-0964">Secreted</keyword>
<keyword evidence="6 8" id="KW-0378">Hydrolase</keyword>
<dbReference type="PANTHER" id="PTHR11437">
    <property type="entry name" value="RIBONUCLEASE"/>
    <property type="match status" value="1"/>
</dbReference>
<evidence type="ECO:0000256" key="8">
    <source>
        <dbReference type="RuleBase" id="RU000651"/>
    </source>
</evidence>
<organism evidence="10 11">
    <name type="scientific">Phrynosoma platyrhinos</name>
    <name type="common">Desert horned lizard</name>
    <dbReference type="NCBI Taxonomy" id="52577"/>
    <lineage>
        <taxon>Eukaryota</taxon>
        <taxon>Metazoa</taxon>
        <taxon>Chordata</taxon>
        <taxon>Craniata</taxon>
        <taxon>Vertebrata</taxon>
        <taxon>Euteleostomi</taxon>
        <taxon>Lepidosauria</taxon>
        <taxon>Squamata</taxon>
        <taxon>Bifurcata</taxon>
        <taxon>Unidentata</taxon>
        <taxon>Episquamata</taxon>
        <taxon>Toxicofera</taxon>
        <taxon>Iguania</taxon>
        <taxon>Phrynosomatidae</taxon>
        <taxon>Phrynosomatinae</taxon>
        <taxon>Phrynosoma</taxon>
    </lineage>
</organism>
<dbReference type="InterPro" id="IPR023411">
    <property type="entry name" value="RNaseA_AS"/>
</dbReference>
<keyword evidence="4 8" id="KW-0540">Nuclease</keyword>
<dbReference type="PROSITE" id="PS00127">
    <property type="entry name" value="RNASE_PANCREATIC"/>
    <property type="match status" value="1"/>
</dbReference>
<evidence type="ECO:0000256" key="1">
    <source>
        <dbReference type="ARBA" id="ARBA00004613"/>
    </source>
</evidence>
<keyword evidence="11" id="KW-1185">Reference proteome</keyword>
<evidence type="ECO:0000256" key="2">
    <source>
        <dbReference type="ARBA" id="ARBA00005600"/>
    </source>
</evidence>
<dbReference type="InterPro" id="IPR036816">
    <property type="entry name" value="RNaseA-like_dom_sf"/>
</dbReference>
<accession>A0ABQ7TA56</accession>
<evidence type="ECO:0000259" key="9">
    <source>
        <dbReference type="SMART" id="SM00092"/>
    </source>
</evidence>
<evidence type="ECO:0000256" key="6">
    <source>
        <dbReference type="ARBA" id="ARBA00022801"/>
    </source>
</evidence>
<protein>
    <recommendedName>
        <fullName evidence="9">Ribonuclease A-domain domain-containing protein</fullName>
    </recommendedName>
</protein>
<feature type="domain" description="Ribonuclease A-domain" evidence="9">
    <location>
        <begin position="164"/>
        <end position="280"/>
    </location>
</feature>
<dbReference type="EMBL" id="JAIPUX010000521">
    <property type="protein sequence ID" value="KAH0626316.1"/>
    <property type="molecule type" value="Genomic_DNA"/>
</dbReference>
<evidence type="ECO:0000256" key="7">
    <source>
        <dbReference type="ARBA" id="ARBA00023157"/>
    </source>
</evidence>
<proteinExistence type="inferred from homology"/>
<dbReference type="SUPFAM" id="SSF54076">
    <property type="entry name" value="RNase A-like"/>
    <property type="match status" value="1"/>
</dbReference>
<evidence type="ECO:0000313" key="10">
    <source>
        <dbReference type="EMBL" id="KAH0626316.1"/>
    </source>
</evidence>
<evidence type="ECO:0000256" key="3">
    <source>
        <dbReference type="ARBA" id="ARBA00022525"/>
    </source>
</evidence>
<dbReference type="PRINTS" id="PR00794">
    <property type="entry name" value="RIBONUCLEASE"/>
</dbReference>
<dbReference type="Pfam" id="PF00074">
    <property type="entry name" value="RnaseA"/>
    <property type="match status" value="1"/>
</dbReference>
<dbReference type="CDD" id="cd06265">
    <property type="entry name" value="RNase_A_canonical"/>
    <property type="match status" value="1"/>
</dbReference>
<comment type="subcellular location">
    <subcellularLocation>
        <location evidence="1">Secreted</location>
    </subcellularLocation>
</comment>
<dbReference type="InterPro" id="IPR023412">
    <property type="entry name" value="RNaseA_domain"/>
</dbReference>
<keyword evidence="5 8" id="KW-0255">Endonuclease</keyword>